<reference evidence="1 3" key="2">
    <citation type="journal article" date="2018" name="Microb. Genom.">
        <title>Deciphering the unexplored Leptospira diversity from soils uncovers genomic evolution to virulence.</title>
        <authorList>
            <person name="Thibeaux R."/>
            <person name="Iraola G."/>
            <person name="Ferres I."/>
            <person name="Bierque E."/>
            <person name="Girault D."/>
            <person name="Soupe-Gilbert M.E."/>
            <person name="Picardeau M."/>
            <person name="Goarant C."/>
        </authorList>
    </citation>
    <scope>NUCLEOTIDE SEQUENCE [LARGE SCALE GENOMIC DNA]</scope>
    <source>
        <strain evidence="1 3">ATI7-C-A5</strain>
    </source>
</reference>
<name>A0A2N0BKD7_9LEPT</name>
<dbReference type="EMBL" id="NPEF02000004">
    <property type="protein sequence ID" value="MDV6234955.1"/>
    <property type="molecule type" value="Genomic_DNA"/>
</dbReference>
<reference evidence="2" key="1">
    <citation type="submission" date="2017-07" db="EMBL/GenBank/DDBJ databases">
        <title>Leptospira spp. isolated from tropical soils.</title>
        <authorList>
            <person name="Thibeaux R."/>
            <person name="Iraola G."/>
            <person name="Ferres I."/>
            <person name="Bierque E."/>
            <person name="Girault D."/>
            <person name="Soupe-Gilbert M.-E."/>
            <person name="Picardeau M."/>
            <person name="Goarant C."/>
        </authorList>
    </citation>
    <scope>NUCLEOTIDE SEQUENCE [LARGE SCALE GENOMIC DNA]</scope>
    <source>
        <strain evidence="2">ATI7-C-A5</strain>
    </source>
</reference>
<proteinExistence type="predicted"/>
<organism evidence="2">
    <name type="scientific">Leptospira ellisii</name>
    <dbReference type="NCBI Taxonomy" id="2023197"/>
    <lineage>
        <taxon>Bacteria</taxon>
        <taxon>Pseudomonadati</taxon>
        <taxon>Spirochaetota</taxon>
        <taxon>Spirochaetia</taxon>
        <taxon>Leptospirales</taxon>
        <taxon>Leptospiraceae</taxon>
        <taxon>Leptospira</taxon>
    </lineage>
</organism>
<dbReference type="Proteomes" id="UP000232122">
    <property type="component" value="Unassembled WGS sequence"/>
</dbReference>
<keyword evidence="3" id="KW-1185">Reference proteome</keyword>
<accession>A0A2N0BKD7</accession>
<accession>A0A2N0B680</accession>
<reference evidence="1" key="3">
    <citation type="submission" date="2023-10" db="EMBL/GenBank/DDBJ databases">
        <authorList>
            <person name="Picardeau M."/>
            <person name="Thibeaux R."/>
        </authorList>
    </citation>
    <scope>NUCLEOTIDE SEQUENCE</scope>
    <source>
        <strain evidence="1">ATI7-C-A5</strain>
    </source>
</reference>
<evidence type="ECO:0000313" key="1">
    <source>
        <dbReference type="EMBL" id="MDV6234955.1"/>
    </source>
</evidence>
<protein>
    <submittedName>
        <fullName evidence="2">Uncharacterized protein</fullName>
    </submittedName>
</protein>
<evidence type="ECO:0000313" key="2">
    <source>
        <dbReference type="EMBL" id="PJZ92059.1"/>
    </source>
</evidence>
<dbReference type="OrthoDB" id="334970at2"/>
<comment type="caution">
    <text evidence="2">The sequence shown here is derived from an EMBL/GenBank/DDBJ whole genome shotgun (WGS) entry which is preliminary data.</text>
</comment>
<sequence length="327" mass="38633">MIRILLFASICLPLVLESYPKRDARGSVSENYLRQQGIITLDLKKIHFRENDRIPVRLSITNTGYETVRIFPSGRDLESYRIVVRDEDGAQVPERDEEKRIDPVLKRRNTIESLEGKEVKEIILHKDEVFSKEIDLGSRFDLIPGKKYFVTAYFHPNVQEMPSLFIRSKNQPYFFYEQKHGESVLTAVPEKDPAVDGLEPEEVIHLFLGSEKKRNWINHFKWIYFPEYVQAYDQYSEEYNRAEESERDFLLENFKRYLTESRAGLLQSYRILNTENSSPGLARVTVLVERKLNRFRSKYEYTYTLRRVPDEQGGFWKVSNLVAKVKK</sequence>
<gene>
    <name evidence="1" type="ORF">CH379_004845</name>
    <name evidence="2" type="ORF">CH379_15265</name>
</gene>
<evidence type="ECO:0000313" key="3">
    <source>
        <dbReference type="Proteomes" id="UP000232122"/>
    </source>
</evidence>
<dbReference type="EMBL" id="NPEF01000178">
    <property type="protein sequence ID" value="PJZ92059.1"/>
    <property type="molecule type" value="Genomic_DNA"/>
</dbReference>
<dbReference type="RefSeq" id="WP_100747014.1">
    <property type="nucleotide sequence ID" value="NZ_NPEF02000004.1"/>
</dbReference>
<dbReference type="AlphaFoldDB" id="A0A2N0BKD7"/>